<protein>
    <submittedName>
        <fullName evidence="2">Integration host factor subunit alpha</fullName>
    </submittedName>
</protein>
<dbReference type="SUPFAM" id="SSF47729">
    <property type="entry name" value="IHF-like DNA-binding proteins"/>
    <property type="match status" value="1"/>
</dbReference>
<dbReference type="RefSeq" id="WP_005978613.1">
    <property type="nucleotide sequence ID" value="NZ_BAABXY010000001.1"/>
</dbReference>
<gene>
    <name evidence="2" type="ORF">NCTC12112_03157</name>
</gene>
<dbReference type="Pfam" id="PF00216">
    <property type="entry name" value="Bac_DNA_binding"/>
    <property type="match status" value="1"/>
</dbReference>
<dbReference type="GeneID" id="78454419"/>
<dbReference type="GO" id="GO:0030527">
    <property type="term" value="F:structural constituent of chromatin"/>
    <property type="evidence" value="ECO:0007669"/>
    <property type="project" value="InterPro"/>
</dbReference>
<sequence>MNKRRFAKVYRDLSNEKIDINRALKEIENFLKTIEEALIADGKIKFIEKGTFEILERKPRIISNPLTRELMTIYPKKSVKFTSSKKLNKKEAD</sequence>
<evidence type="ECO:0000256" key="1">
    <source>
        <dbReference type="RuleBase" id="RU003939"/>
    </source>
</evidence>
<dbReference type="KEGG" id="ful:C4N20_06335"/>
<name>A0AAX2JF36_9FUSO</name>
<dbReference type="AlphaFoldDB" id="A0AAX2JF36"/>
<organism evidence="2 3">
    <name type="scientific">Fusobacterium ulcerans</name>
    <dbReference type="NCBI Taxonomy" id="861"/>
    <lineage>
        <taxon>Bacteria</taxon>
        <taxon>Fusobacteriati</taxon>
        <taxon>Fusobacteriota</taxon>
        <taxon>Fusobacteriia</taxon>
        <taxon>Fusobacteriales</taxon>
        <taxon>Fusobacteriaceae</taxon>
        <taxon>Fusobacterium</taxon>
    </lineage>
</organism>
<comment type="similarity">
    <text evidence="1">Belongs to the bacterial histone-like protein family.</text>
</comment>
<evidence type="ECO:0000313" key="3">
    <source>
        <dbReference type="Proteomes" id="UP000249008"/>
    </source>
</evidence>
<dbReference type="Gene3D" id="4.10.520.10">
    <property type="entry name" value="IHF-like DNA-binding proteins"/>
    <property type="match status" value="1"/>
</dbReference>
<proteinExistence type="inferred from homology"/>
<dbReference type="InterPro" id="IPR010992">
    <property type="entry name" value="IHF-like_DNA-bd_dom_sf"/>
</dbReference>
<accession>A0AAX2JF36</accession>
<dbReference type="GO" id="GO:0003677">
    <property type="term" value="F:DNA binding"/>
    <property type="evidence" value="ECO:0007669"/>
    <property type="project" value="InterPro"/>
</dbReference>
<evidence type="ECO:0000313" key="2">
    <source>
        <dbReference type="EMBL" id="SQJ15887.1"/>
    </source>
</evidence>
<dbReference type="SMART" id="SM00411">
    <property type="entry name" value="BHL"/>
    <property type="match status" value="1"/>
</dbReference>
<reference evidence="2 3" key="1">
    <citation type="submission" date="2018-06" db="EMBL/GenBank/DDBJ databases">
        <authorList>
            <consortium name="Pathogen Informatics"/>
            <person name="Doyle S."/>
        </authorList>
    </citation>
    <scope>NUCLEOTIDE SEQUENCE [LARGE SCALE GENOMIC DNA]</scope>
    <source>
        <strain evidence="2 3">NCTC12112</strain>
    </source>
</reference>
<dbReference type="EMBL" id="LS483487">
    <property type="protein sequence ID" value="SQJ15887.1"/>
    <property type="molecule type" value="Genomic_DNA"/>
</dbReference>
<dbReference type="Proteomes" id="UP000249008">
    <property type="component" value="Chromosome 1"/>
</dbReference>
<dbReference type="InterPro" id="IPR000119">
    <property type="entry name" value="Hist_DNA-bd"/>
</dbReference>